<name>A0A0L6CWK9_9RHOB</name>
<dbReference type="PATRIC" id="fig|74031.6.peg.1378"/>
<evidence type="ECO:0000313" key="3">
    <source>
        <dbReference type="Proteomes" id="UP000037046"/>
    </source>
</evidence>
<dbReference type="Proteomes" id="UP000037046">
    <property type="component" value="Unassembled WGS sequence"/>
</dbReference>
<dbReference type="Pfam" id="PF01370">
    <property type="entry name" value="Epimerase"/>
    <property type="match status" value="1"/>
</dbReference>
<protein>
    <submittedName>
        <fullName evidence="2">NAD dependent epimerase/dehydratase family protein</fullName>
    </submittedName>
</protein>
<gene>
    <name evidence="2" type="ORF">ROTO_13500</name>
</gene>
<reference evidence="3" key="1">
    <citation type="submission" date="2015-07" db="EMBL/GenBank/DDBJ databases">
        <title>Draft Genome Sequence of Roseovarius tolerans EL-164, a producer of N-Acylated Alanine Methyl Esters (NAMEs).</title>
        <authorList>
            <person name="Voget S."/>
            <person name="Bruns H."/>
            <person name="Wagner-Doebler I."/>
            <person name="Schulz S."/>
            <person name="Daniel R."/>
        </authorList>
    </citation>
    <scope>NUCLEOTIDE SEQUENCE [LARGE SCALE GENOMIC DNA]</scope>
    <source>
        <strain evidence="3">EL-164</strain>
    </source>
</reference>
<proteinExistence type="predicted"/>
<organism evidence="2 3">
    <name type="scientific">Roseovarius tolerans</name>
    <dbReference type="NCBI Taxonomy" id="74031"/>
    <lineage>
        <taxon>Bacteria</taxon>
        <taxon>Pseudomonadati</taxon>
        <taxon>Pseudomonadota</taxon>
        <taxon>Alphaproteobacteria</taxon>
        <taxon>Rhodobacterales</taxon>
        <taxon>Roseobacteraceae</taxon>
        <taxon>Roseovarius</taxon>
    </lineage>
</organism>
<dbReference type="EMBL" id="LGVV01000012">
    <property type="protein sequence ID" value="KNX42147.1"/>
    <property type="molecule type" value="Genomic_DNA"/>
</dbReference>
<dbReference type="PANTHER" id="PTHR43245">
    <property type="entry name" value="BIFUNCTIONAL POLYMYXIN RESISTANCE PROTEIN ARNA"/>
    <property type="match status" value="1"/>
</dbReference>
<sequence>MSGAGQMQGAAPASRCLITGATGRLGRLLRALWPAEDSPQPIWLARRGDADILWPGADAPLPDLPRCETLVALWGQTSGDAQTLVQNVDLVAQGVKLAHACGAKRVFHISTAAIYGPGRAMDESRIPAPINAYGSAKLEMERAIAALPRDGLRHVILRLANVVGSDSLAPALQHPERGITLDRFADGAGPRRSYIAPGDLARVLAGLARLAPDTLPDVLNIAAPAPVAMEDLARAAGCPIIWRAAPPEAQAEVSLDSNRLAQLLPGAMHHVTPCEMLADWHSAQGRIA</sequence>
<dbReference type="InterPro" id="IPR050177">
    <property type="entry name" value="Lipid_A_modif_metabolic_enz"/>
</dbReference>
<evidence type="ECO:0000313" key="2">
    <source>
        <dbReference type="EMBL" id="KNX42147.1"/>
    </source>
</evidence>
<dbReference type="STRING" id="74031.SAMN04488077_11331"/>
<dbReference type="InterPro" id="IPR036291">
    <property type="entry name" value="NAD(P)-bd_dom_sf"/>
</dbReference>
<dbReference type="SUPFAM" id="SSF51735">
    <property type="entry name" value="NAD(P)-binding Rossmann-fold domains"/>
    <property type="match status" value="1"/>
</dbReference>
<comment type="caution">
    <text evidence="2">The sequence shown here is derived from an EMBL/GenBank/DDBJ whole genome shotgun (WGS) entry which is preliminary data.</text>
</comment>
<feature type="domain" description="NAD-dependent epimerase/dehydratase" evidence="1">
    <location>
        <begin position="17"/>
        <end position="169"/>
    </location>
</feature>
<keyword evidence="3" id="KW-1185">Reference proteome</keyword>
<dbReference type="Gene3D" id="3.40.50.720">
    <property type="entry name" value="NAD(P)-binding Rossmann-like Domain"/>
    <property type="match status" value="1"/>
</dbReference>
<dbReference type="AlphaFoldDB" id="A0A0L6CWK9"/>
<dbReference type="InterPro" id="IPR001509">
    <property type="entry name" value="Epimerase_deHydtase"/>
</dbReference>
<accession>A0A0L6CWK9</accession>
<evidence type="ECO:0000259" key="1">
    <source>
        <dbReference type="Pfam" id="PF01370"/>
    </source>
</evidence>